<accession>A0A914QVG4</accession>
<reference evidence="3" key="1">
    <citation type="submission" date="2022-11" db="UniProtKB">
        <authorList>
            <consortium name="WormBaseParasite"/>
        </authorList>
    </citation>
    <scope>IDENTIFICATION</scope>
</reference>
<feature type="transmembrane region" description="Helical" evidence="1">
    <location>
        <begin position="126"/>
        <end position="144"/>
    </location>
</feature>
<keyword evidence="1" id="KW-1133">Transmembrane helix</keyword>
<organism evidence="2 3">
    <name type="scientific">Panagrolaimus davidi</name>
    <dbReference type="NCBI Taxonomy" id="227884"/>
    <lineage>
        <taxon>Eukaryota</taxon>
        <taxon>Metazoa</taxon>
        <taxon>Ecdysozoa</taxon>
        <taxon>Nematoda</taxon>
        <taxon>Chromadorea</taxon>
        <taxon>Rhabditida</taxon>
        <taxon>Tylenchina</taxon>
        <taxon>Panagrolaimomorpha</taxon>
        <taxon>Panagrolaimoidea</taxon>
        <taxon>Panagrolaimidae</taxon>
        <taxon>Panagrolaimus</taxon>
    </lineage>
</organism>
<feature type="transmembrane region" description="Helical" evidence="1">
    <location>
        <begin position="184"/>
        <end position="203"/>
    </location>
</feature>
<keyword evidence="2" id="KW-1185">Reference proteome</keyword>
<dbReference type="WBParaSite" id="PDA_v2.g31548.t1">
    <property type="protein sequence ID" value="PDA_v2.g31548.t1"/>
    <property type="gene ID" value="PDA_v2.g31548"/>
</dbReference>
<evidence type="ECO:0000256" key="1">
    <source>
        <dbReference type="SAM" id="Phobius"/>
    </source>
</evidence>
<feature type="transmembrane region" description="Helical" evidence="1">
    <location>
        <begin position="83"/>
        <end position="105"/>
    </location>
</feature>
<proteinExistence type="predicted"/>
<protein>
    <submittedName>
        <fullName evidence="3">Transmembrane protein</fullName>
    </submittedName>
</protein>
<feature type="transmembrane region" description="Helical" evidence="1">
    <location>
        <begin position="56"/>
        <end position="77"/>
    </location>
</feature>
<keyword evidence="1" id="KW-0812">Transmembrane</keyword>
<feature type="transmembrane region" description="Helical" evidence="1">
    <location>
        <begin position="224"/>
        <end position="247"/>
    </location>
</feature>
<sequence length="443" mass="50891">MEDQIPLIENDDVEAADEENVIGTSNGYDITEHVTNEDVHQQNGSEVPLTICGFNVVNLCGILFNLLVMGAVIGLLIQSDGELAMFGCRILATIGVGLMLISTCVMIERYRSIRDKVFNVEKPMPVIMGFFVSFMTLISLYGYFSKISKIIIFRNFDFVLHFQNQILELTMDSIYIPAKEIEPFTYTVTMELFVACIALIFFFKSHIHQLKPLPEIQEEIKPRSWFAWILIILTFFVIFIGPLYIIVAAPIINVTPKCTWLRDSRNIIRFVTHLANVILLSYMKYLFKIPFKFKWASEADIIIMWVAGIINAFKAISKFIINCAFLCVKMSEFDGILFGIAQVGNFLESFSFYLLILVVERLLFIVEQPDNENTRRFAAYYNLNSLRFFPDGVNSVLGINLIVFIQATYPTSMLFTMTVCLCMASIMEMLYQKNYYRLKKEPE</sequence>
<feature type="transmembrane region" description="Helical" evidence="1">
    <location>
        <begin position="413"/>
        <end position="431"/>
    </location>
</feature>
<dbReference type="Proteomes" id="UP000887578">
    <property type="component" value="Unplaced"/>
</dbReference>
<evidence type="ECO:0000313" key="2">
    <source>
        <dbReference type="Proteomes" id="UP000887578"/>
    </source>
</evidence>
<name>A0A914QVG4_9BILA</name>
<feature type="transmembrane region" description="Helical" evidence="1">
    <location>
        <begin position="299"/>
        <end position="321"/>
    </location>
</feature>
<evidence type="ECO:0000313" key="3">
    <source>
        <dbReference type="WBParaSite" id="PDA_v2.g31548.t1"/>
    </source>
</evidence>
<feature type="transmembrane region" description="Helical" evidence="1">
    <location>
        <begin position="267"/>
        <end position="287"/>
    </location>
</feature>
<feature type="transmembrane region" description="Helical" evidence="1">
    <location>
        <begin position="388"/>
        <end position="407"/>
    </location>
</feature>
<keyword evidence="1" id="KW-0472">Membrane</keyword>
<dbReference type="AlphaFoldDB" id="A0A914QVG4"/>